<evidence type="ECO:0000313" key="2">
    <source>
        <dbReference type="Proteomes" id="UP000075635"/>
    </source>
</evidence>
<dbReference type="AlphaFoldDB" id="A0A150RGF9"/>
<comment type="caution">
    <text evidence="1">The sequence shown here is derived from an EMBL/GenBank/DDBJ whole genome shotgun (WGS) entry which is preliminary data.</text>
</comment>
<feature type="non-terminal residue" evidence="1">
    <location>
        <position position="147"/>
    </location>
</feature>
<evidence type="ECO:0000313" key="1">
    <source>
        <dbReference type="EMBL" id="KYF79046.1"/>
    </source>
</evidence>
<proteinExistence type="predicted"/>
<dbReference type="PROSITE" id="PS51257">
    <property type="entry name" value="PROKAR_LIPOPROTEIN"/>
    <property type="match status" value="1"/>
</dbReference>
<reference evidence="1 2" key="1">
    <citation type="submission" date="2014-02" db="EMBL/GenBank/DDBJ databases">
        <title>The small core and large imbalanced accessory genome model reveals a collaborative survival strategy of Sorangium cellulosum strains in nature.</title>
        <authorList>
            <person name="Han K."/>
            <person name="Peng R."/>
            <person name="Blom J."/>
            <person name="Li Y.-Z."/>
        </authorList>
    </citation>
    <scope>NUCLEOTIDE SEQUENCE [LARGE SCALE GENOMIC DNA]</scope>
    <source>
        <strain evidence="1 2">So0011-07</strain>
    </source>
</reference>
<dbReference type="EMBL" id="JEMB01002699">
    <property type="protein sequence ID" value="KYF79046.1"/>
    <property type="molecule type" value="Genomic_DNA"/>
</dbReference>
<dbReference type="Proteomes" id="UP000075635">
    <property type="component" value="Unassembled WGS sequence"/>
</dbReference>
<gene>
    <name evidence="1" type="ORF">BE17_26230</name>
</gene>
<organism evidence="1 2">
    <name type="scientific">Sorangium cellulosum</name>
    <name type="common">Polyangium cellulosum</name>
    <dbReference type="NCBI Taxonomy" id="56"/>
    <lineage>
        <taxon>Bacteria</taxon>
        <taxon>Pseudomonadati</taxon>
        <taxon>Myxococcota</taxon>
        <taxon>Polyangia</taxon>
        <taxon>Polyangiales</taxon>
        <taxon>Polyangiaceae</taxon>
        <taxon>Sorangium</taxon>
    </lineage>
</organism>
<sequence>MKGFEMPMAGSARPLGRFALAIFWTVMLALLLGCSEAADPLDARFLRRQFPEQADAILQGPLAFAPAGDGFEAPQPLDVRLDRAGAGGLPFRFPRDGDGAVRFSLPDGSEAQVRELGATGAGEIEEGAVAYARAGGTSFWTALEDGY</sequence>
<accession>A0A150RGF9</accession>
<name>A0A150RGF9_SORCE</name>
<protein>
    <submittedName>
        <fullName evidence="1">Uncharacterized protein</fullName>
    </submittedName>
</protein>